<feature type="domain" description="RNA polymerase sigma-70 region 2" evidence="5">
    <location>
        <begin position="23"/>
        <end position="90"/>
    </location>
</feature>
<dbReference type="InterPro" id="IPR013325">
    <property type="entry name" value="RNA_pol_sigma_r2"/>
</dbReference>
<evidence type="ECO:0000256" key="2">
    <source>
        <dbReference type="ARBA" id="ARBA00023015"/>
    </source>
</evidence>
<dbReference type="InterPro" id="IPR039425">
    <property type="entry name" value="RNA_pol_sigma-70-like"/>
</dbReference>
<dbReference type="AlphaFoldDB" id="A0A553JSL7"/>
<dbReference type="GO" id="GO:0003677">
    <property type="term" value="F:DNA binding"/>
    <property type="evidence" value="ECO:0007669"/>
    <property type="project" value="InterPro"/>
</dbReference>
<dbReference type="NCBIfam" id="TIGR02937">
    <property type="entry name" value="sigma70-ECF"/>
    <property type="match status" value="1"/>
</dbReference>
<name>A0A553JSL7_SHEHA</name>
<evidence type="ECO:0000256" key="4">
    <source>
        <dbReference type="ARBA" id="ARBA00023163"/>
    </source>
</evidence>
<evidence type="ECO:0000259" key="5">
    <source>
        <dbReference type="Pfam" id="PF04542"/>
    </source>
</evidence>
<comment type="similarity">
    <text evidence="1">Belongs to the sigma-70 factor family. ECF subfamily.</text>
</comment>
<evidence type="ECO:0000259" key="6">
    <source>
        <dbReference type="Pfam" id="PF08281"/>
    </source>
</evidence>
<reference evidence="8" key="1">
    <citation type="submission" date="2019-07" db="EMBL/GenBank/DDBJ databases">
        <title>Shewanella sp. YLB-08 draft genomic sequence.</title>
        <authorList>
            <person name="Yu L."/>
        </authorList>
    </citation>
    <scope>NUCLEOTIDE SEQUENCE [LARGE SCALE GENOMIC DNA]</scope>
    <source>
        <strain evidence="8">JCM 20706</strain>
    </source>
</reference>
<dbReference type="Gene3D" id="1.10.1740.10">
    <property type="match status" value="1"/>
</dbReference>
<gene>
    <name evidence="7" type="ORF">FN961_05170</name>
</gene>
<dbReference type="OrthoDB" id="9784272at2"/>
<dbReference type="Proteomes" id="UP000318126">
    <property type="component" value="Unassembled WGS sequence"/>
</dbReference>
<keyword evidence="4" id="KW-0804">Transcription</keyword>
<keyword evidence="3" id="KW-0731">Sigma factor</keyword>
<proteinExistence type="inferred from homology"/>
<dbReference type="GO" id="GO:0006352">
    <property type="term" value="P:DNA-templated transcription initiation"/>
    <property type="evidence" value="ECO:0007669"/>
    <property type="project" value="InterPro"/>
</dbReference>
<keyword evidence="8" id="KW-1185">Reference proteome</keyword>
<dbReference type="PANTHER" id="PTHR43133">
    <property type="entry name" value="RNA POLYMERASE ECF-TYPE SIGMA FACTO"/>
    <property type="match status" value="1"/>
</dbReference>
<evidence type="ECO:0000256" key="1">
    <source>
        <dbReference type="ARBA" id="ARBA00010641"/>
    </source>
</evidence>
<dbReference type="EMBL" id="VKGK01000004">
    <property type="protein sequence ID" value="TRY15452.1"/>
    <property type="molecule type" value="Genomic_DNA"/>
</dbReference>
<feature type="domain" description="RNA polymerase sigma factor 70 region 4 type 2" evidence="6">
    <location>
        <begin position="120"/>
        <end position="171"/>
    </location>
</feature>
<dbReference type="RefSeq" id="WP_143563490.1">
    <property type="nucleotide sequence ID" value="NZ_BMPL01000009.1"/>
</dbReference>
<dbReference type="InterPro" id="IPR007627">
    <property type="entry name" value="RNA_pol_sigma70_r2"/>
</dbReference>
<dbReference type="InterPro" id="IPR036388">
    <property type="entry name" value="WH-like_DNA-bd_sf"/>
</dbReference>
<comment type="caution">
    <text evidence="7">The sequence shown here is derived from an EMBL/GenBank/DDBJ whole genome shotgun (WGS) entry which is preliminary data.</text>
</comment>
<dbReference type="Gene3D" id="1.10.10.10">
    <property type="entry name" value="Winged helix-like DNA-binding domain superfamily/Winged helix DNA-binding domain"/>
    <property type="match status" value="1"/>
</dbReference>
<dbReference type="Pfam" id="PF08281">
    <property type="entry name" value="Sigma70_r4_2"/>
    <property type="match status" value="1"/>
</dbReference>
<evidence type="ECO:0000256" key="3">
    <source>
        <dbReference type="ARBA" id="ARBA00023082"/>
    </source>
</evidence>
<dbReference type="SUPFAM" id="SSF88659">
    <property type="entry name" value="Sigma3 and sigma4 domains of RNA polymerase sigma factors"/>
    <property type="match status" value="1"/>
</dbReference>
<dbReference type="Pfam" id="PF04542">
    <property type="entry name" value="Sigma70_r2"/>
    <property type="match status" value="1"/>
</dbReference>
<keyword evidence="2" id="KW-0805">Transcription regulation</keyword>
<evidence type="ECO:0000313" key="7">
    <source>
        <dbReference type="EMBL" id="TRY15452.1"/>
    </source>
</evidence>
<dbReference type="GO" id="GO:0016987">
    <property type="term" value="F:sigma factor activity"/>
    <property type="evidence" value="ECO:0007669"/>
    <property type="project" value="UniProtKB-KW"/>
</dbReference>
<protein>
    <submittedName>
        <fullName evidence="7">Sigma-70 family RNA polymerase sigma factor</fullName>
    </submittedName>
</protein>
<evidence type="ECO:0000313" key="8">
    <source>
        <dbReference type="Proteomes" id="UP000318126"/>
    </source>
</evidence>
<dbReference type="PANTHER" id="PTHR43133:SF62">
    <property type="entry name" value="RNA POLYMERASE SIGMA FACTOR SIGZ"/>
    <property type="match status" value="1"/>
</dbReference>
<organism evidence="7 8">
    <name type="scientific">Shewanella hanedai</name>
    <name type="common">Alteromonas hanedai</name>
    <dbReference type="NCBI Taxonomy" id="25"/>
    <lineage>
        <taxon>Bacteria</taxon>
        <taxon>Pseudomonadati</taxon>
        <taxon>Pseudomonadota</taxon>
        <taxon>Gammaproteobacteria</taxon>
        <taxon>Alteromonadales</taxon>
        <taxon>Shewanellaceae</taxon>
        <taxon>Shewanella</taxon>
    </lineage>
</organism>
<dbReference type="InterPro" id="IPR014284">
    <property type="entry name" value="RNA_pol_sigma-70_dom"/>
</dbReference>
<dbReference type="InterPro" id="IPR013324">
    <property type="entry name" value="RNA_pol_sigma_r3/r4-like"/>
</dbReference>
<accession>A0A553JSL7</accession>
<dbReference type="SUPFAM" id="SSF88946">
    <property type="entry name" value="Sigma2 domain of RNA polymerase sigma factors"/>
    <property type="match status" value="1"/>
</dbReference>
<dbReference type="InterPro" id="IPR013249">
    <property type="entry name" value="RNA_pol_sigma70_r4_t2"/>
</dbReference>
<sequence>MSETDEILLARTAMGDRGAFKRLYLSLSPRLFPVLMQLMHDHQLAEDLLQETFVRIWNQASRYDLNKSGAYTWSYTIARHLALDHLRRLSLRRTQQLTDLEIAFEIETASESLSSQNTLNKVDHCLSQLKDNQRQVLILSYRYGYEQGELVSLLEHPLGAIKSWLRRGMEFMQKCVSH</sequence>